<organism evidence="1 2">
    <name type="scientific">Candidatus Nomurabacteria bacterium GW2011_GWB1_40_7</name>
    <dbReference type="NCBI Taxonomy" id="1618744"/>
    <lineage>
        <taxon>Bacteria</taxon>
        <taxon>Candidatus Nomuraibacteriota</taxon>
    </lineage>
</organism>
<name>A0A0G0W3J5_9BACT</name>
<sequence length="68" mass="7763">MNNKKFIGIWTLGLAAESSAIREQIETAFNKATKEKDDWFYKITVSGKNYFVADNGEFGFTAMLPDEY</sequence>
<proteinExistence type="predicted"/>
<dbReference type="AlphaFoldDB" id="A0A0G0W3J5"/>
<evidence type="ECO:0000313" key="2">
    <source>
        <dbReference type="Proteomes" id="UP000034452"/>
    </source>
</evidence>
<gene>
    <name evidence="1" type="ORF">UU13_C0020G0008</name>
</gene>
<reference evidence="1 2" key="1">
    <citation type="journal article" date="2015" name="Nature">
        <title>rRNA introns, odd ribosomes, and small enigmatic genomes across a large radiation of phyla.</title>
        <authorList>
            <person name="Brown C.T."/>
            <person name="Hug L.A."/>
            <person name="Thomas B.C."/>
            <person name="Sharon I."/>
            <person name="Castelle C.J."/>
            <person name="Singh A."/>
            <person name="Wilkins M.J."/>
            <person name="Williams K.H."/>
            <person name="Banfield J.F."/>
        </authorList>
    </citation>
    <scope>NUCLEOTIDE SEQUENCE [LARGE SCALE GENOMIC DNA]</scope>
</reference>
<accession>A0A0G0W3J5</accession>
<dbReference type="EMBL" id="LBZL01000020">
    <property type="protein sequence ID" value="KKR69857.1"/>
    <property type="molecule type" value="Genomic_DNA"/>
</dbReference>
<protein>
    <submittedName>
        <fullName evidence="1">Uncharacterized protein</fullName>
    </submittedName>
</protein>
<evidence type="ECO:0000313" key="1">
    <source>
        <dbReference type="EMBL" id="KKR69857.1"/>
    </source>
</evidence>
<dbReference type="Proteomes" id="UP000034452">
    <property type="component" value="Unassembled WGS sequence"/>
</dbReference>
<comment type="caution">
    <text evidence="1">The sequence shown here is derived from an EMBL/GenBank/DDBJ whole genome shotgun (WGS) entry which is preliminary data.</text>
</comment>